<keyword evidence="3" id="KW-1185">Reference proteome</keyword>
<feature type="region of interest" description="Disordered" evidence="1">
    <location>
        <begin position="62"/>
        <end position="83"/>
    </location>
</feature>
<comment type="caution">
    <text evidence="2">The sequence shown here is derived from an EMBL/GenBank/DDBJ whole genome shotgun (WGS) entry which is preliminary data.</text>
</comment>
<protein>
    <submittedName>
        <fullName evidence="2">Uncharacterized protein</fullName>
    </submittedName>
</protein>
<evidence type="ECO:0000313" key="3">
    <source>
        <dbReference type="Proteomes" id="UP000314294"/>
    </source>
</evidence>
<gene>
    <name evidence="2" type="ORF">EYF80_037586</name>
</gene>
<dbReference type="AlphaFoldDB" id="A0A4Z2GG14"/>
<accession>A0A4Z2GG14</accession>
<evidence type="ECO:0000256" key="1">
    <source>
        <dbReference type="SAM" id="MobiDB-lite"/>
    </source>
</evidence>
<reference evidence="2 3" key="1">
    <citation type="submission" date="2019-03" db="EMBL/GenBank/DDBJ databases">
        <title>First draft genome of Liparis tanakae, snailfish: a comprehensive survey of snailfish specific genes.</title>
        <authorList>
            <person name="Kim W."/>
            <person name="Song I."/>
            <person name="Jeong J.-H."/>
            <person name="Kim D."/>
            <person name="Kim S."/>
            <person name="Ryu S."/>
            <person name="Song J.Y."/>
            <person name="Lee S.K."/>
        </authorList>
    </citation>
    <scope>NUCLEOTIDE SEQUENCE [LARGE SCALE GENOMIC DNA]</scope>
    <source>
        <tissue evidence="2">Muscle</tissue>
    </source>
</reference>
<name>A0A4Z2GG14_9TELE</name>
<evidence type="ECO:0000313" key="2">
    <source>
        <dbReference type="EMBL" id="TNN52230.1"/>
    </source>
</evidence>
<proteinExistence type="predicted"/>
<organism evidence="2 3">
    <name type="scientific">Liparis tanakae</name>
    <name type="common">Tanaka's snailfish</name>
    <dbReference type="NCBI Taxonomy" id="230148"/>
    <lineage>
        <taxon>Eukaryota</taxon>
        <taxon>Metazoa</taxon>
        <taxon>Chordata</taxon>
        <taxon>Craniata</taxon>
        <taxon>Vertebrata</taxon>
        <taxon>Euteleostomi</taxon>
        <taxon>Actinopterygii</taxon>
        <taxon>Neopterygii</taxon>
        <taxon>Teleostei</taxon>
        <taxon>Neoteleostei</taxon>
        <taxon>Acanthomorphata</taxon>
        <taxon>Eupercaria</taxon>
        <taxon>Perciformes</taxon>
        <taxon>Cottioidei</taxon>
        <taxon>Cottales</taxon>
        <taxon>Liparidae</taxon>
        <taxon>Liparis</taxon>
    </lineage>
</organism>
<dbReference type="EMBL" id="SRLO01000555">
    <property type="protein sequence ID" value="TNN52230.1"/>
    <property type="molecule type" value="Genomic_DNA"/>
</dbReference>
<dbReference type="Proteomes" id="UP000314294">
    <property type="component" value="Unassembled WGS sequence"/>
</dbReference>
<sequence length="128" mass="13721">MAATVPAAHIILRDNQLLVTSCHQRNNQNHRHTLNSPRLGAKAVPGQLEELEAQTQENRVLVPNGSHENTEEQTNGSACSQEMGKPQDVSLILSGSDSGTTKNTKAMSATAITVATSTTRLSPYCADR</sequence>